<organism evidence="1 2">
    <name type="scientific">Lasiosphaeria ovina</name>
    <dbReference type="NCBI Taxonomy" id="92902"/>
    <lineage>
        <taxon>Eukaryota</taxon>
        <taxon>Fungi</taxon>
        <taxon>Dikarya</taxon>
        <taxon>Ascomycota</taxon>
        <taxon>Pezizomycotina</taxon>
        <taxon>Sordariomycetes</taxon>
        <taxon>Sordariomycetidae</taxon>
        <taxon>Sordariales</taxon>
        <taxon>Lasiosphaeriaceae</taxon>
        <taxon>Lasiosphaeria</taxon>
    </lineage>
</organism>
<dbReference type="Proteomes" id="UP001287356">
    <property type="component" value="Unassembled WGS sequence"/>
</dbReference>
<sequence>MPISLVVWEHRDMSRLWYGSSHVGLGYVLALPRYVTFRFSTKPRACERASEHVTPHFHAHRASHRESARSGGERAVRCGRAGSLGLLGRGRGGAQSAQRSACKSGCCLSKLAYLPAAHLRKSPANVCTVLRNCLSLPWWTCTHVLRRQGRSGLLALGNRCAQESQAPRPRMYCTEPDVRIEYSPACLEGCDVLETASVYREKSFKHTYLINWTCGGGLQPLNCRTARRPLGAIHRQRGGAKGTLRDELGGTERSIWDGSCRLAGSNGGTGT</sequence>
<keyword evidence="2" id="KW-1185">Reference proteome</keyword>
<reference evidence="1" key="2">
    <citation type="submission" date="2023-06" db="EMBL/GenBank/DDBJ databases">
        <authorList>
            <consortium name="Lawrence Berkeley National Laboratory"/>
            <person name="Haridas S."/>
            <person name="Hensen N."/>
            <person name="Bonometti L."/>
            <person name="Westerberg I."/>
            <person name="Brannstrom I.O."/>
            <person name="Guillou S."/>
            <person name="Cros-Aarteil S."/>
            <person name="Calhoun S."/>
            <person name="Kuo A."/>
            <person name="Mondo S."/>
            <person name="Pangilinan J."/>
            <person name="Riley R."/>
            <person name="Labutti K."/>
            <person name="Andreopoulos B."/>
            <person name="Lipzen A."/>
            <person name="Chen C."/>
            <person name="Yanf M."/>
            <person name="Daum C."/>
            <person name="Ng V."/>
            <person name="Clum A."/>
            <person name="Steindorff A."/>
            <person name="Ohm R."/>
            <person name="Martin F."/>
            <person name="Silar P."/>
            <person name="Natvig D."/>
            <person name="Lalanne C."/>
            <person name="Gautier V."/>
            <person name="Ament-Velasquez S.L."/>
            <person name="Kruys A."/>
            <person name="Hutchinson M.I."/>
            <person name="Powell A.J."/>
            <person name="Barry K."/>
            <person name="Miller A.N."/>
            <person name="Grigoriev I.V."/>
            <person name="Debuchy R."/>
            <person name="Gladieux P."/>
            <person name="Thoren M.H."/>
            <person name="Johannesson H."/>
        </authorList>
    </citation>
    <scope>NUCLEOTIDE SEQUENCE</scope>
    <source>
        <strain evidence="1">CBS 958.72</strain>
    </source>
</reference>
<name>A0AAE0NMH7_9PEZI</name>
<proteinExistence type="predicted"/>
<protein>
    <submittedName>
        <fullName evidence="1">Uncharacterized protein</fullName>
    </submittedName>
</protein>
<dbReference type="EMBL" id="JAULSN010000001">
    <property type="protein sequence ID" value="KAK3384298.1"/>
    <property type="molecule type" value="Genomic_DNA"/>
</dbReference>
<gene>
    <name evidence="1" type="ORF">B0T24DRAFT_79368</name>
</gene>
<accession>A0AAE0NMH7</accession>
<evidence type="ECO:0000313" key="2">
    <source>
        <dbReference type="Proteomes" id="UP001287356"/>
    </source>
</evidence>
<reference evidence="1" key="1">
    <citation type="journal article" date="2023" name="Mol. Phylogenet. Evol.">
        <title>Genome-scale phylogeny and comparative genomics of the fungal order Sordariales.</title>
        <authorList>
            <person name="Hensen N."/>
            <person name="Bonometti L."/>
            <person name="Westerberg I."/>
            <person name="Brannstrom I.O."/>
            <person name="Guillou S."/>
            <person name="Cros-Aarteil S."/>
            <person name="Calhoun S."/>
            <person name="Haridas S."/>
            <person name="Kuo A."/>
            <person name="Mondo S."/>
            <person name="Pangilinan J."/>
            <person name="Riley R."/>
            <person name="LaButti K."/>
            <person name="Andreopoulos B."/>
            <person name="Lipzen A."/>
            <person name="Chen C."/>
            <person name="Yan M."/>
            <person name="Daum C."/>
            <person name="Ng V."/>
            <person name="Clum A."/>
            <person name="Steindorff A."/>
            <person name="Ohm R.A."/>
            <person name="Martin F."/>
            <person name="Silar P."/>
            <person name="Natvig D.O."/>
            <person name="Lalanne C."/>
            <person name="Gautier V."/>
            <person name="Ament-Velasquez S.L."/>
            <person name="Kruys A."/>
            <person name="Hutchinson M.I."/>
            <person name="Powell A.J."/>
            <person name="Barry K."/>
            <person name="Miller A.N."/>
            <person name="Grigoriev I.V."/>
            <person name="Debuchy R."/>
            <person name="Gladieux P."/>
            <person name="Hiltunen Thoren M."/>
            <person name="Johannesson H."/>
        </authorList>
    </citation>
    <scope>NUCLEOTIDE SEQUENCE</scope>
    <source>
        <strain evidence="1">CBS 958.72</strain>
    </source>
</reference>
<evidence type="ECO:0000313" key="1">
    <source>
        <dbReference type="EMBL" id="KAK3384298.1"/>
    </source>
</evidence>
<comment type="caution">
    <text evidence="1">The sequence shown here is derived from an EMBL/GenBank/DDBJ whole genome shotgun (WGS) entry which is preliminary data.</text>
</comment>
<dbReference type="AlphaFoldDB" id="A0AAE0NMH7"/>